<feature type="non-terminal residue" evidence="1">
    <location>
        <position position="42"/>
    </location>
</feature>
<dbReference type="AlphaFoldDB" id="A0A383A441"/>
<name>A0A383A441_9ZZZZ</name>
<organism evidence="1">
    <name type="scientific">marine metagenome</name>
    <dbReference type="NCBI Taxonomy" id="408172"/>
    <lineage>
        <taxon>unclassified sequences</taxon>
        <taxon>metagenomes</taxon>
        <taxon>ecological metagenomes</taxon>
    </lineage>
</organism>
<accession>A0A383A441</accession>
<protein>
    <submittedName>
        <fullName evidence="1">Uncharacterized protein</fullName>
    </submittedName>
</protein>
<gene>
    <name evidence="1" type="ORF">METZ01_LOCUS455318</name>
</gene>
<proteinExistence type="predicted"/>
<sequence>MIESWELPNRSELIDYLRQHDVDRFEIFAMYLNNELPKFIES</sequence>
<reference evidence="1" key="1">
    <citation type="submission" date="2018-05" db="EMBL/GenBank/DDBJ databases">
        <authorList>
            <person name="Lanie J.A."/>
            <person name="Ng W.-L."/>
            <person name="Kazmierczak K.M."/>
            <person name="Andrzejewski T.M."/>
            <person name="Davidsen T.M."/>
            <person name="Wayne K.J."/>
            <person name="Tettelin H."/>
            <person name="Glass J.I."/>
            <person name="Rusch D."/>
            <person name="Podicherti R."/>
            <person name="Tsui H.-C.T."/>
            <person name="Winkler M.E."/>
        </authorList>
    </citation>
    <scope>NUCLEOTIDE SEQUENCE</scope>
</reference>
<evidence type="ECO:0000313" key="1">
    <source>
        <dbReference type="EMBL" id="SVE02464.1"/>
    </source>
</evidence>
<dbReference type="EMBL" id="UINC01188984">
    <property type="protein sequence ID" value="SVE02464.1"/>
    <property type="molecule type" value="Genomic_DNA"/>
</dbReference>